<comment type="caution">
    <text evidence="1">The sequence shown here is derived from an EMBL/GenBank/DDBJ whole genome shotgun (WGS) entry which is preliminary data.</text>
</comment>
<accession>A0AAN6EJX2</accession>
<sequence length="100" mass="10944">MRSITTLRQFKNIRHTVPKDNNTIKSISLTFPSLAAEPRLSCARLRSRARALSPVDLFVSRLSNLGPLSRSLLCASPTTGITPTHVQLGLFLPPPLTPDP</sequence>
<evidence type="ECO:0000313" key="1">
    <source>
        <dbReference type="EMBL" id="KAJ8986464.1"/>
    </source>
</evidence>
<reference evidence="1" key="1">
    <citation type="submission" date="2023-01" db="EMBL/GenBank/DDBJ databases">
        <title>Exophiala dermititidis isolated from Cystic Fibrosis Patient.</title>
        <authorList>
            <person name="Kurbessoian T."/>
            <person name="Crocker A."/>
            <person name="Murante D."/>
            <person name="Hogan D.A."/>
            <person name="Stajich J.E."/>
        </authorList>
    </citation>
    <scope>NUCLEOTIDE SEQUENCE</scope>
    <source>
        <strain evidence="1">Ex8</strain>
    </source>
</reference>
<name>A0AAN6EJX2_EXODE</name>
<proteinExistence type="predicted"/>
<protein>
    <submittedName>
        <fullName evidence="1">Uncharacterized protein</fullName>
    </submittedName>
</protein>
<dbReference type="AlphaFoldDB" id="A0AAN6EJX2"/>
<gene>
    <name evidence="1" type="ORF">HRR80_009456</name>
</gene>
<dbReference type="EMBL" id="JAJGCB010000037">
    <property type="protein sequence ID" value="KAJ8986464.1"/>
    <property type="molecule type" value="Genomic_DNA"/>
</dbReference>
<organism evidence="1 2">
    <name type="scientific">Exophiala dermatitidis</name>
    <name type="common">Black yeast-like fungus</name>
    <name type="synonym">Wangiella dermatitidis</name>
    <dbReference type="NCBI Taxonomy" id="5970"/>
    <lineage>
        <taxon>Eukaryota</taxon>
        <taxon>Fungi</taxon>
        <taxon>Dikarya</taxon>
        <taxon>Ascomycota</taxon>
        <taxon>Pezizomycotina</taxon>
        <taxon>Eurotiomycetes</taxon>
        <taxon>Chaetothyriomycetidae</taxon>
        <taxon>Chaetothyriales</taxon>
        <taxon>Herpotrichiellaceae</taxon>
        <taxon>Exophiala</taxon>
    </lineage>
</organism>
<evidence type="ECO:0000313" key="2">
    <source>
        <dbReference type="Proteomes" id="UP001161757"/>
    </source>
</evidence>
<dbReference type="Proteomes" id="UP001161757">
    <property type="component" value="Unassembled WGS sequence"/>
</dbReference>